<comment type="caution">
    <text evidence="2">The sequence shown here is derived from an EMBL/GenBank/DDBJ whole genome shotgun (WGS) entry which is preliminary data.</text>
</comment>
<dbReference type="Proteomes" id="UP000019140">
    <property type="component" value="Unassembled WGS sequence"/>
</dbReference>
<dbReference type="AlphaFoldDB" id="W4M8A6"/>
<feature type="non-terminal residue" evidence="2">
    <location>
        <position position="1"/>
    </location>
</feature>
<name>W4M8A6_9BACT</name>
<dbReference type="InterPro" id="IPR039569">
    <property type="entry name" value="FAS1-like_DH_region"/>
</dbReference>
<evidence type="ECO:0000313" key="3">
    <source>
        <dbReference type="Proteomes" id="UP000019140"/>
    </source>
</evidence>
<keyword evidence="3" id="KW-1185">Reference proteome</keyword>
<gene>
    <name evidence="2" type="ORF">ETSY2_16155</name>
</gene>
<dbReference type="Pfam" id="PF13452">
    <property type="entry name" value="FAS1_DH_region"/>
    <property type="match status" value="1"/>
</dbReference>
<dbReference type="Gene3D" id="3.10.129.10">
    <property type="entry name" value="Hotdog Thioesterase"/>
    <property type="match status" value="1"/>
</dbReference>
<dbReference type="SUPFAM" id="SSF54637">
    <property type="entry name" value="Thioesterase/thiol ester dehydrase-isomerase"/>
    <property type="match status" value="1"/>
</dbReference>
<evidence type="ECO:0000259" key="1">
    <source>
        <dbReference type="Pfam" id="PF13452"/>
    </source>
</evidence>
<dbReference type="HOGENOM" id="CLU_1790880_0_0_7"/>
<feature type="domain" description="FAS1-like dehydratase" evidence="1">
    <location>
        <begin position="5"/>
        <end position="134"/>
    </location>
</feature>
<organism evidence="2 3">
    <name type="scientific">Candidatus Entotheonella gemina</name>
    <dbReference type="NCBI Taxonomy" id="1429439"/>
    <lineage>
        <taxon>Bacteria</taxon>
        <taxon>Pseudomonadati</taxon>
        <taxon>Nitrospinota/Tectimicrobiota group</taxon>
        <taxon>Candidatus Tectimicrobiota</taxon>
        <taxon>Candidatus Entotheonellia</taxon>
        <taxon>Candidatus Entotheonellales</taxon>
        <taxon>Candidatus Entotheonellaceae</taxon>
        <taxon>Candidatus Entotheonella</taxon>
    </lineage>
</organism>
<accession>W4M8A6</accession>
<proteinExistence type="predicted"/>
<sequence length="144" mass="16414">EYDESVIGREFDRYRYEVTQEQIVEFATSLGETNPLYTDEFYAKDTPYGGIIAPPTFCVSFRSEAPMPELKLSYGKRGFDGGKECRFVKPIRPGDTITGVDRIAEVYEKTGRSGNMIFIVRESEFTNQDGDTVAVIRQSLIRRD</sequence>
<dbReference type="InterPro" id="IPR029069">
    <property type="entry name" value="HotDog_dom_sf"/>
</dbReference>
<evidence type="ECO:0000313" key="2">
    <source>
        <dbReference type="EMBL" id="ETX06599.1"/>
    </source>
</evidence>
<dbReference type="EMBL" id="AZHX01000655">
    <property type="protein sequence ID" value="ETX06599.1"/>
    <property type="molecule type" value="Genomic_DNA"/>
</dbReference>
<reference evidence="2 3" key="1">
    <citation type="journal article" date="2014" name="Nature">
        <title>An environmental bacterial taxon with a large and distinct metabolic repertoire.</title>
        <authorList>
            <person name="Wilson M.C."/>
            <person name="Mori T."/>
            <person name="Ruckert C."/>
            <person name="Uria A.R."/>
            <person name="Helf M.J."/>
            <person name="Takada K."/>
            <person name="Gernert C."/>
            <person name="Steffens U.A."/>
            <person name="Heycke N."/>
            <person name="Schmitt S."/>
            <person name="Rinke C."/>
            <person name="Helfrich E.J."/>
            <person name="Brachmann A.O."/>
            <person name="Gurgui C."/>
            <person name="Wakimoto T."/>
            <person name="Kracht M."/>
            <person name="Crusemann M."/>
            <person name="Hentschel U."/>
            <person name="Abe I."/>
            <person name="Matsunaga S."/>
            <person name="Kalinowski J."/>
            <person name="Takeyama H."/>
            <person name="Piel J."/>
        </authorList>
    </citation>
    <scope>NUCLEOTIDE SEQUENCE [LARGE SCALE GENOMIC DNA]</scope>
    <source>
        <strain evidence="3">TSY2</strain>
    </source>
</reference>
<protein>
    <recommendedName>
        <fullName evidence="1">FAS1-like dehydratase domain-containing protein</fullName>
    </recommendedName>
</protein>
<dbReference type="CDD" id="cd03441">
    <property type="entry name" value="R_hydratase_like"/>
    <property type="match status" value="1"/>
</dbReference>